<gene>
    <name evidence="2" type="ORF">D9C73_015447</name>
</gene>
<feature type="compositionally biased region" description="Basic and acidic residues" evidence="1">
    <location>
        <begin position="1"/>
        <end position="12"/>
    </location>
</feature>
<dbReference type="AlphaFoldDB" id="A0A4V6AQQ2"/>
<proteinExistence type="predicted"/>
<dbReference type="Proteomes" id="UP000298787">
    <property type="component" value="Chromosome 13"/>
</dbReference>
<evidence type="ECO:0000313" key="3">
    <source>
        <dbReference type="Proteomes" id="UP000298787"/>
    </source>
</evidence>
<accession>A0A4V6AQQ2</accession>
<evidence type="ECO:0000256" key="1">
    <source>
        <dbReference type="SAM" id="MobiDB-lite"/>
    </source>
</evidence>
<protein>
    <submittedName>
        <fullName evidence="2">Uncharacterized protein</fullName>
    </submittedName>
</protein>
<keyword evidence="3" id="KW-1185">Reference proteome</keyword>
<name>A0A4V6AQQ2_COLLU</name>
<reference evidence="2 3" key="1">
    <citation type="submission" date="2019-01" db="EMBL/GenBank/DDBJ databases">
        <title>Genome Assembly of Collichthys lucidus.</title>
        <authorList>
            <person name="Cai M."/>
            <person name="Xiao S."/>
        </authorList>
    </citation>
    <scope>NUCLEOTIDE SEQUENCE [LARGE SCALE GENOMIC DNA]</scope>
    <source>
        <strain evidence="2">JT15FE1705JMU</strain>
        <tissue evidence="2">Muscle</tissue>
    </source>
</reference>
<sequence length="180" mass="20458">MDETRGGLEKRKIILSPRWSRPEGQDNEEEENTLAPPAIKRVSRRKSFVLWTTEPCCSADKAQHHSQRSAHQAAQKIEPCHHPRCETAVAQQMSSQWSTKAAVEPEHDKPQPLLTLWPNPQHSQHDPYHHNSRACPRVAQQHPAHDVLLFVFSVLSSCLLETSGRLKELQGAEQRMDSSI</sequence>
<organism evidence="2 3">
    <name type="scientific">Collichthys lucidus</name>
    <name type="common">Big head croaker</name>
    <name type="synonym">Sciaena lucida</name>
    <dbReference type="NCBI Taxonomy" id="240159"/>
    <lineage>
        <taxon>Eukaryota</taxon>
        <taxon>Metazoa</taxon>
        <taxon>Chordata</taxon>
        <taxon>Craniata</taxon>
        <taxon>Vertebrata</taxon>
        <taxon>Euteleostomi</taxon>
        <taxon>Actinopterygii</taxon>
        <taxon>Neopterygii</taxon>
        <taxon>Teleostei</taxon>
        <taxon>Neoteleostei</taxon>
        <taxon>Acanthomorphata</taxon>
        <taxon>Eupercaria</taxon>
        <taxon>Sciaenidae</taxon>
        <taxon>Collichthys</taxon>
    </lineage>
</organism>
<evidence type="ECO:0000313" key="2">
    <source>
        <dbReference type="EMBL" id="TKS81342.1"/>
    </source>
</evidence>
<dbReference type="EMBL" id="CM014090">
    <property type="protein sequence ID" value="TKS81342.1"/>
    <property type="molecule type" value="Genomic_DNA"/>
</dbReference>
<feature type="region of interest" description="Disordered" evidence="1">
    <location>
        <begin position="1"/>
        <end position="38"/>
    </location>
</feature>